<evidence type="ECO:0000313" key="2">
    <source>
        <dbReference type="Proteomes" id="UP000315082"/>
    </source>
</evidence>
<dbReference type="Proteomes" id="UP000315082">
    <property type="component" value="Chromosome"/>
</dbReference>
<dbReference type="AlphaFoldDB" id="A0A518JQ36"/>
<reference evidence="1 2" key="1">
    <citation type="submission" date="2019-02" db="EMBL/GenBank/DDBJ databases">
        <title>Deep-cultivation of Planctomycetes and their phenomic and genomic characterization uncovers novel biology.</title>
        <authorList>
            <person name="Wiegand S."/>
            <person name="Jogler M."/>
            <person name="Boedeker C."/>
            <person name="Pinto D."/>
            <person name="Vollmers J."/>
            <person name="Rivas-Marin E."/>
            <person name="Kohn T."/>
            <person name="Peeters S.H."/>
            <person name="Heuer A."/>
            <person name="Rast P."/>
            <person name="Oberbeckmann S."/>
            <person name="Bunk B."/>
            <person name="Jeske O."/>
            <person name="Meyerdierks A."/>
            <person name="Storesund J.E."/>
            <person name="Kallscheuer N."/>
            <person name="Luecker S."/>
            <person name="Lage O.M."/>
            <person name="Pohl T."/>
            <person name="Merkel B.J."/>
            <person name="Hornburger P."/>
            <person name="Mueller R.-W."/>
            <person name="Bruemmer F."/>
            <person name="Labrenz M."/>
            <person name="Spormann A.M."/>
            <person name="Op den Camp H."/>
            <person name="Overmann J."/>
            <person name="Amann R."/>
            <person name="Jetten M.S.M."/>
            <person name="Mascher T."/>
            <person name="Medema M.H."/>
            <person name="Devos D.P."/>
            <person name="Kaster A.-K."/>
            <person name="Ovreas L."/>
            <person name="Rohde M."/>
            <person name="Galperin M.Y."/>
            <person name="Jogler C."/>
        </authorList>
    </citation>
    <scope>NUCLEOTIDE SEQUENCE [LARGE SCALE GENOMIC DNA]</scope>
    <source>
        <strain evidence="1 2">Poly24</strain>
    </source>
</reference>
<keyword evidence="2" id="KW-1185">Reference proteome</keyword>
<evidence type="ECO:0000313" key="1">
    <source>
        <dbReference type="EMBL" id="QDV67652.1"/>
    </source>
</evidence>
<dbReference type="EMBL" id="CP036348">
    <property type="protein sequence ID" value="QDV67652.1"/>
    <property type="molecule type" value="Genomic_DNA"/>
</dbReference>
<protein>
    <submittedName>
        <fullName evidence="1">Uncharacterized protein</fullName>
    </submittedName>
</protein>
<accession>A0A518JQ36</accession>
<gene>
    <name evidence="1" type="ORF">Poly24_13530</name>
</gene>
<name>A0A518JQ36_9BACT</name>
<sequence>MEDRKCWGKSEALMFEAPENQMATGQSNLQEFAVYLPARRDAFVTIATIPPVDRGKGEQNRWWKLQLPPPRN</sequence>
<dbReference type="KEGG" id="rcf:Poly24_13530"/>
<proteinExistence type="predicted"/>
<organism evidence="1 2">
    <name type="scientific">Rosistilla carotiformis</name>
    <dbReference type="NCBI Taxonomy" id="2528017"/>
    <lineage>
        <taxon>Bacteria</taxon>
        <taxon>Pseudomonadati</taxon>
        <taxon>Planctomycetota</taxon>
        <taxon>Planctomycetia</taxon>
        <taxon>Pirellulales</taxon>
        <taxon>Pirellulaceae</taxon>
        <taxon>Rosistilla</taxon>
    </lineage>
</organism>